<dbReference type="InterPro" id="IPR020846">
    <property type="entry name" value="MFS_dom"/>
</dbReference>
<evidence type="ECO:0000256" key="1">
    <source>
        <dbReference type="ARBA" id="ARBA00004651"/>
    </source>
</evidence>
<feature type="transmembrane region" description="Helical" evidence="7">
    <location>
        <begin position="114"/>
        <end position="131"/>
    </location>
</feature>
<feature type="transmembrane region" description="Helical" evidence="7">
    <location>
        <begin position="53"/>
        <end position="76"/>
    </location>
</feature>
<protein>
    <recommendedName>
        <fullName evidence="8">Major facilitator superfamily (MFS) profile domain-containing protein</fullName>
    </recommendedName>
</protein>
<keyword evidence="4 7" id="KW-1133">Transmembrane helix</keyword>
<feature type="transmembrane region" description="Helical" evidence="7">
    <location>
        <begin position="17"/>
        <end position="41"/>
    </location>
</feature>
<keyword evidence="3 7" id="KW-0812">Transmembrane</keyword>
<dbReference type="InterPro" id="IPR005829">
    <property type="entry name" value="Sugar_transporter_CS"/>
</dbReference>
<proteinExistence type="predicted"/>
<feature type="transmembrane region" description="Helical" evidence="7">
    <location>
        <begin position="172"/>
        <end position="189"/>
    </location>
</feature>
<dbReference type="EMBL" id="BAABHF010000042">
    <property type="protein sequence ID" value="GAA4508255.1"/>
    <property type="molecule type" value="Genomic_DNA"/>
</dbReference>
<evidence type="ECO:0000313" key="9">
    <source>
        <dbReference type="EMBL" id="GAA4508255.1"/>
    </source>
</evidence>
<comment type="subcellular location">
    <subcellularLocation>
        <location evidence="1">Cell membrane</location>
        <topology evidence="1">Multi-pass membrane protein</topology>
    </subcellularLocation>
</comment>
<dbReference type="SUPFAM" id="SSF103473">
    <property type="entry name" value="MFS general substrate transporter"/>
    <property type="match status" value="1"/>
</dbReference>
<organism evidence="9 10">
    <name type="scientific">Actinoallomurus oryzae</name>
    <dbReference type="NCBI Taxonomy" id="502180"/>
    <lineage>
        <taxon>Bacteria</taxon>
        <taxon>Bacillati</taxon>
        <taxon>Actinomycetota</taxon>
        <taxon>Actinomycetes</taxon>
        <taxon>Streptosporangiales</taxon>
        <taxon>Thermomonosporaceae</taxon>
        <taxon>Actinoallomurus</taxon>
    </lineage>
</organism>
<comment type="caution">
    <text evidence="9">The sequence shown here is derived from an EMBL/GenBank/DDBJ whole genome shotgun (WGS) entry which is preliminary data.</text>
</comment>
<feature type="region of interest" description="Disordered" evidence="6">
    <location>
        <begin position="334"/>
        <end position="357"/>
    </location>
</feature>
<feature type="compositionally biased region" description="Basic residues" evidence="6">
    <location>
        <begin position="336"/>
        <end position="355"/>
    </location>
</feature>
<accession>A0ABP8QS47</accession>
<dbReference type="InterPro" id="IPR011701">
    <property type="entry name" value="MFS"/>
</dbReference>
<evidence type="ECO:0000256" key="7">
    <source>
        <dbReference type="SAM" id="Phobius"/>
    </source>
</evidence>
<dbReference type="Proteomes" id="UP001500503">
    <property type="component" value="Unassembled WGS sequence"/>
</dbReference>
<gene>
    <name evidence="9" type="ORF">GCM10023191_067780</name>
</gene>
<evidence type="ECO:0000256" key="2">
    <source>
        <dbReference type="ARBA" id="ARBA00022448"/>
    </source>
</evidence>
<evidence type="ECO:0000256" key="6">
    <source>
        <dbReference type="SAM" id="MobiDB-lite"/>
    </source>
</evidence>
<evidence type="ECO:0000256" key="3">
    <source>
        <dbReference type="ARBA" id="ARBA00022692"/>
    </source>
</evidence>
<evidence type="ECO:0000259" key="8">
    <source>
        <dbReference type="PROSITE" id="PS50850"/>
    </source>
</evidence>
<dbReference type="CDD" id="cd17316">
    <property type="entry name" value="MFS_SV2_like"/>
    <property type="match status" value="1"/>
</dbReference>
<keyword evidence="2" id="KW-0813">Transport</keyword>
<feature type="compositionally biased region" description="Basic residues" evidence="6">
    <location>
        <begin position="370"/>
        <end position="390"/>
    </location>
</feature>
<evidence type="ECO:0000313" key="10">
    <source>
        <dbReference type="Proteomes" id="UP001500503"/>
    </source>
</evidence>
<feature type="domain" description="Major facilitator superfamily (MFS) profile" evidence="8">
    <location>
        <begin position="19"/>
        <end position="404"/>
    </location>
</feature>
<reference evidence="10" key="1">
    <citation type="journal article" date="2019" name="Int. J. Syst. Evol. Microbiol.">
        <title>The Global Catalogue of Microorganisms (GCM) 10K type strain sequencing project: providing services to taxonomists for standard genome sequencing and annotation.</title>
        <authorList>
            <consortium name="The Broad Institute Genomics Platform"/>
            <consortium name="The Broad Institute Genome Sequencing Center for Infectious Disease"/>
            <person name="Wu L."/>
            <person name="Ma J."/>
        </authorList>
    </citation>
    <scope>NUCLEOTIDE SEQUENCE [LARGE SCALE GENOMIC DNA]</scope>
    <source>
        <strain evidence="10">JCM 17933</strain>
    </source>
</reference>
<name>A0ABP8QS47_9ACTN</name>
<dbReference type="Gene3D" id="1.20.1250.20">
    <property type="entry name" value="MFS general substrate transporter like domains"/>
    <property type="match status" value="1"/>
</dbReference>
<dbReference type="PANTHER" id="PTHR23511:SF34">
    <property type="entry name" value="SYNAPTIC VESICLE GLYCOPROTEIN 2"/>
    <property type="match status" value="1"/>
</dbReference>
<feature type="transmembrane region" description="Helical" evidence="7">
    <location>
        <begin position="302"/>
        <end position="324"/>
    </location>
</feature>
<sequence>MNLLARLDRLPLSRPHYLLLLIGGLGYTFDGMDAAVVSFLMPSTKELWHLGGVRLGMLASSSAFGYLLVAGLTGVLADRIGRRRVMMYALACYAFFSAVAALSPNFWVFLTARVLAGAGAGAESVVIAPFLSEFVPAARRGWFVGALAGFFSFGFVGAALIGRFVVVHGNGWRWAQVITAVPILMLLWWRRTLPESPRFLLSGGRTAEAERIVADLERRVEAATGRPLPPVPAGAGKDTATATAHPGLGLIGALRYLWSKAMVRRTATTWLIWFVITFSYYGFFSWIPTLLVDQGITVTKSFSFSIIIYFAQVPGYFSAACLLLHPRGLPHLDPGHRHRAGQRLRQGRQHHRTADHRRALGLRGIRRRLRAHHRRPGDRRHRHTRLRPLHGRTVPGRARRAPAS</sequence>
<keyword evidence="5 7" id="KW-0472">Membrane</keyword>
<feature type="transmembrane region" description="Helical" evidence="7">
    <location>
        <begin position="88"/>
        <end position="108"/>
    </location>
</feature>
<dbReference type="Pfam" id="PF07690">
    <property type="entry name" value="MFS_1"/>
    <property type="match status" value="1"/>
</dbReference>
<evidence type="ECO:0000256" key="4">
    <source>
        <dbReference type="ARBA" id="ARBA00022989"/>
    </source>
</evidence>
<dbReference type="PROSITE" id="PS00217">
    <property type="entry name" value="SUGAR_TRANSPORT_2"/>
    <property type="match status" value="1"/>
</dbReference>
<dbReference type="PANTHER" id="PTHR23511">
    <property type="entry name" value="SYNAPTIC VESICLE GLYCOPROTEIN 2"/>
    <property type="match status" value="1"/>
</dbReference>
<dbReference type="InterPro" id="IPR036259">
    <property type="entry name" value="MFS_trans_sf"/>
</dbReference>
<dbReference type="PROSITE" id="PS50850">
    <property type="entry name" value="MFS"/>
    <property type="match status" value="1"/>
</dbReference>
<feature type="transmembrane region" description="Helical" evidence="7">
    <location>
        <begin position="143"/>
        <end position="166"/>
    </location>
</feature>
<feature type="region of interest" description="Disordered" evidence="6">
    <location>
        <begin position="370"/>
        <end position="404"/>
    </location>
</feature>
<keyword evidence="10" id="KW-1185">Reference proteome</keyword>
<dbReference type="PROSITE" id="PS00216">
    <property type="entry name" value="SUGAR_TRANSPORT_1"/>
    <property type="match status" value="1"/>
</dbReference>
<feature type="transmembrane region" description="Helical" evidence="7">
    <location>
        <begin position="270"/>
        <end position="290"/>
    </location>
</feature>
<evidence type="ECO:0000256" key="5">
    <source>
        <dbReference type="ARBA" id="ARBA00023136"/>
    </source>
</evidence>